<comment type="similarity">
    <text evidence="3 11">Belongs to the aconitase/IPM isomerase family.</text>
</comment>
<gene>
    <name evidence="14" type="primary">acnA</name>
    <name evidence="14" type="ORF">CU635_11685</name>
    <name evidence="15" type="ORF">CVD25_14020</name>
</gene>
<evidence type="ECO:0000256" key="3">
    <source>
        <dbReference type="ARBA" id="ARBA00007185"/>
    </source>
</evidence>
<dbReference type="FunFam" id="3.20.19.10:FF:000001">
    <property type="entry name" value="Aconitate hydratase"/>
    <property type="match status" value="1"/>
</dbReference>
<dbReference type="InterPro" id="IPR000573">
    <property type="entry name" value="AconitaseA/IPMdHydase_ssu_swvl"/>
</dbReference>
<dbReference type="CDD" id="cd01580">
    <property type="entry name" value="AcnA_IRP_Swivel"/>
    <property type="match status" value="1"/>
</dbReference>
<dbReference type="Gene3D" id="3.30.499.10">
    <property type="entry name" value="Aconitase, domain 3"/>
    <property type="match status" value="2"/>
</dbReference>
<sequence>MAKNDVFNARKFFELGGKRYHYYQLTALEKAGIGKVTKLPYSIKVLLESVLRQLDGRVITKEHVENLAKWGTSEVKEIDVPFKPSRVILQDFTGVPAVVDLASLRKAMADMGGDPDKINPEKPVDLVIDHSVQVDKYGTPDALQVNMELEFERNAERYQFLSWAQKAFDNYRAVPPATGIVHQVNLEFLANVVHAVETPDGDFEAFPDTLVGTDSHTTMINGIGVLGWGVGGIEAEAGMLGQPSYFPVPEVVGVKLVGEMPNGTTATDLALKVTQVLRSQGVVGKFVEFFGPGVTSLPLADRATIANMAPEYGATCGFFPVDSESLDYMRLTGRSEEQIKIVETYSKENGLFFDPSLEPVYTNVVQINLSEIEANLSGPKRPQDLIPLSMMKQSFNEALSAPQGNQGFGLEPTEINKEITVDFHNGDSTKMKTGAVAIAAITSCTNTSNPYVLVGAGLVAKKAVELGMEVPKFVKTSLAPGSKVVTGYLRDSGLLPYLEQLGFNLVGYGCTTCIGNSGPLREEIEKAIAENDLLVGSVLSGNRNFEGRIHPLVKANYLASPPLVVAYALAGTVDIDLQTESLGKDQKGNDVFFKDIWPSTAEVNEVVKRTVTPDLFRKEYEHVFDDNARWNEIQTSNEPLYSFDDTSTYIQNPPFFEGLTPDAGHVEPLTGLRIVGKFGDSVTTDHISPAGAIGKDTPAGKYLREKGVEPRDFNSYGSRRGNHEVMMRGTFANIRIRNQVAPGTEGGFTTYWPTGEVTSIYDACMKYKEDGTGLVVLAGKDYGMGSSRDWAAKGTNLLGIKTVIAESYERIHRSNLVLMGVLPLQFKQGESAEVLGLTGKEIINVQIDENVRPRDFVTVTATDEDGNKKTFEVLVRFDSEVEIDYYRHGGILPMVLRDKLKN</sequence>
<dbReference type="EMBL" id="PGVA01000026">
    <property type="protein sequence ID" value="PLR82464.1"/>
    <property type="molecule type" value="Genomic_DNA"/>
</dbReference>
<dbReference type="SUPFAM" id="SSF53732">
    <property type="entry name" value="Aconitase iron-sulfur domain"/>
    <property type="match status" value="1"/>
</dbReference>
<comment type="function">
    <text evidence="11">Catalyzes the isomerization of citrate to isocitrate via cis-aconitate.</text>
</comment>
<evidence type="ECO:0000313" key="15">
    <source>
        <dbReference type="EMBL" id="PLR95635.1"/>
    </source>
</evidence>
<reference evidence="14 16" key="1">
    <citation type="submission" date="2017-11" db="EMBL/GenBank/DDBJ databases">
        <title>Comparitive Functional Genomics of Dry Heat Resistant strains isolated from the Viking Spacecraft.</title>
        <authorList>
            <person name="Seuylemezian A."/>
            <person name="Cooper K."/>
            <person name="Vaishampayan P."/>
        </authorList>
    </citation>
    <scope>NUCLEOTIDE SEQUENCE [LARGE SCALE GENOMIC DNA]</scope>
    <source>
        <strain evidence="14 16">M4.6</strain>
    </source>
</reference>
<keyword evidence="6" id="KW-0479">Metal-binding</keyword>
<keyword evidence="11" id="KW-0004">4Fe-4S</keyword>
<keyword evidence="8 11" id="KW-0411">Iron-sulfur</keyword>
<evidence type="ECO:0000256" key="5">
    <source>
        <dbReference type="ARBA" id="ARBA00022532"/>
    </source>
</evidence>
<keyword evidence="9 11" id="KW-0456">Lyase</keyword>
<dbReference type="UniPathway" id="UPA00223">
    <property type="reaction ID" value="UER00718"/>
</dbReference>
<dbReference type="GO" id="GO:0003994">
    <property type="term" value="F:aconitate hydratase activity"/>
    <property type="evidence" value="ECO:0007669"/>
    <property type="project" value="UniProtKB-EC"/>
</dbReference>
<comment type="caution">
    <text evidence="14">The sequence shown here is derived from an EMBL/GenBank/DDBJ whole genome shotgun (WGS) entry which is preliminary data.</text>
</comment>
<dbReference type="InterPro" id="IPR006249">
    <property type="entry name" value="Aconitase/IRP2"/>
</dbReference>
<keyword evidence="7 11" id="KW-0408">Iron</keyword>
<dbReference type="Proteomes" id="UP000234951">
    <property type="component" value="Unassembled WGS sequence"/>
</dbReference>
<evidence type="ECO:0000256" key="7">
    <source>
        <dbReference type="ARBA" id="ARBA00023004"/>
    </source>
</evidence>
<dbReference type="PROSITE" id="PS01244">
    <property type="entry name" value="ACONITASE_2"/>
    <property type="match status" value="1"/>
</dbReference>
<dbReference type="NCBIfam" id="NF006757">
    <property type="entry name" value="PRK09277.1"/>
    <property type="match status" value="1"/>
</dbReference>
<dbReference type="Pfam" id="PF00330">
    <property type="entry name" value="Aconitase"/>
    <property type="match status" value="1"/>
</dbReference>
<dbReference type="InterPro" id="IPR015931">
    <property type="entry name" value="Acnase/IPM_dHydase_lsu_aba_1/3"/>
</dbReference>
<comment type="pathway">
    <text evidence="2">Carbohydrate metabolism; tricarboxylic acid cycle; isocitrate from oxaloacetate: step 2/2.</text>
</comment>
<dbReference type="InterPro" id="IPR044137">
    <property type="entry name" value="AcnA_IRP_Swivel"/>
</dbReference>
<name>A0A2N5GLF3_9BACI</name>
<dbReference type="GO" id="GO:0051539">
    <property type="term" value="F:4 iron, 4 sulfur cluster binding"/>
    <property type="evidence" value="ECO:0007669"/>
    <property type="project" value="UniProtKB-KW"/>
</dbReference>
<dbReference type="PRINTS" id="PR00415">
    <property type="entry name" value="ACONITASE"/>
</dbReference>
<dbReference type="FunFam" id="3.30.499.10:FF:000002">
    <property type="entry name" value="Aconitate hydratase"/>
    <property type="match status" value="1"/>
</dbReference>
<feature type="domain" description="Aconitase/3-isopropylmalate dehydratase large subunit alpha/beta/alpha" evidence="12">
    <location>
        <begin position="76"/>
        <end position="571"/>
    </location>
</feature>
<dbReference type="NCBIfam" id="TIGR01341">
    <property type="entry name" value="aconitase_1"/>
    <property type="match status" value="1"/>
</dbReference>
<dbReference type="RefSeq" id="WP_101577551.1">
    <property type="nucleotide sequence ID" value="NZ_PGVA01000026.1"/>
</dbReference>
<dbReference type="AlphaFoldDB" id="A0A2N5GLF3"/>
<evidence type="ECO:0000259" key="13">
    <source>
        <dbReference type="Pfam" id="PF00694"/>
    </source>
</evidence>
<protein>
    <recommendedName>
        <fullName evidence="11">Aconitate hydratase</fullName>
        <shortName evidence="11">Aconitase</shortName>
        <ecNumber evidence="11">4.2.1.3</ecNumber>
    </recommendedName>
</protein>
<dbReference type="InterPro" id="IPR018136">
    <property type="entry name" value="Aconitase_4Fe-4S_BS"/>
</dbReference>
<keyword evidence="5" id="KW-0816">Tricarboxylic acid cycle</keyword>
<dbReference type="FunFam" id="3.30.499.10:FF:000005">
    <property type="entry name" value="cytoplasmic aconitate hydratase"/>
    <property type="match status" value="1"/>
</dbReference>
<evidence type="ECO:0000256" key="10">
    <source>
        <dbReference type="ARBA" id="ARBA00023501"/>
    </source>
</evidence>
<dbReference type="Gene3D" id="6.10.190.10">
    <property type="match status" value="1"/>
</dbReference>
<dbReference type="Pfam" id="PF00694">
    <property type="entry name" value="Aconitase_C"/>
    <property type="match status" value="1"/>
</dbReference>
<dbReference type="EMBL" id="PGVD01000037">
    <property type="protein sequence ID" value="PLR95635.1"/>
    <property type="molecule type" value="Genomic_DNA"/>
</dbReference>
<evidence type="ECO:0000256" key="6">
    <source>
        <dbReference type="ARBA" id="ARBA00022723"/>
    </source>
</evidence>
<dbReference type="GO" id="GO:0046872">
    <property type="term" value="F:metal ion binding"/>
    <property type="evidence" value="ECO:0007669"/>
    <property type="project" value="UniProtKB-KW"/>
</dbReference>
<evidence type="ECO:0000313" key="14">
    <source>
        <dbReference type="EMBL" id="PLR82464.1"/>
    </source>
</evidence>
<evidence type="ECO:0000256" key="1">
    <source>
        <dbReference type="ARBA" id="ARBA00001966"/>
    </source>
</evidence>
<evidence type="ECO:0000256" key="9">
    <source>
        <dbReference type="ARBA" id="ARBA00023239"/>
    </source>
</evidence>
<dbReference type="InterPro" id="IPR015928">
    <property type="entry name" value="Aconitase/3IPM_dehydase_swvl"/>
</dbReference>
<dbReference type="SUPFAM" id="SSF52016">
    <property type="entry name" value="LeuD/IlvD-like"/>
    <property type="match status" value="1"/>
</dbReference>
<evidence type="ECO:0000256" key="8">
    <source>
        <dbReference type="ARBA" id="ARBA00023014"/>
    </source>
</evidence>
<dbReference type="CDD" id="cd01586">
    <property type="entry name" value="AcnA_IRP"/>
    <property type="match status" value="1"/>
</dbReference>
<dbReference type="GO" id="GO:0006099">
    <property type="term" value="P:tricarboxylic acid cycle"/>
    <property type="evidence" value="ECO:0007669"/>
    <property type="project" value="UniProtKB-UniPathway"/>
</dbReference>
<comment type="catalytic activity">
    <reaction evidence="10 11">
        <text>citrate = D-threo-isocitrate</text>
        <dbReference type="Rhea" id="RHEA:10336"/>
        <dbReference type="ChEBI" id="CHEBI:15562"/>
        <dbReference type="ChEBI" id="CHEBI:16947"/>
        <dbReference type="EC" id="4.2.1.3"/>
    </reaction>
</comment>
<evidence type="ECO:0000313" key="17">
    <source>
        <dbReference type="Proteomes" id="UP000235114"/>
    </source>
</evidence>
<comment type="cofactor">
    <cofactor evidence="1">
        <name>[4Fe-4S] cluster</name>
        <dbReference type="ChEBI" id="CHEBI:49883"/>
    </cofactor>
</comment>
<keyword evidence="17" id="KW-1185">Reference proteome</keyword>
<dbReference type="Gene3D" id="3.20.19.10">
    <property type="entry name" value="Aconitase, domain 4"/>
    <property type="match status" value="1"/>
</dbReference>
<feature type="domain" description="Aconitase A/isopropylmalate dehydratase small subunit swivel" evidence="13">
    <location>
        <begin position="701"/>
        <end position="828"/>
    </location>
</feature>
<comment type="subunit">
    <text evidence="4">Monomer.</text>
</comment>
<dbReference type="InterPro" id="IPR001030">
    <property type="entry name" value="Acoase/IPM_deHydtase_lsu_aba"/>
</dbReference>
<evidence type="ECO:0000256" key="4">
    <source>
        <dbReference type="ARBA" id="ARBA00011245"/>
    </source>
</evidence>
<evidence type="ECO:0000259" key="12">
    <source>
        <dbReference type="Pfam" id="PF00330"/>
    </source>
</evidence>
<reference evidence="15 17" key="2">
    <citation type="submission" date="2017-12" db="EMBL/GenBank/DDBJ databases">
        <title>Comparative Functional Genomics of Dry Heat Resistant strains isolated from the Viking Spacecraft.</title>
        <authorList>
            <person name="Seuylemezian A."/>
            <person name="Cooper K."/>
            <person name="Vaishampayan P."/>
        </authorList>
    </citation>
    <scope>NUCLEOTIDE SEQUENCE [LARGE SCALE GENOMIC DNA]</scope>
    <source>
        <strain evidence="15 17">ATCC 29669</strain>
    </source>
</reference>
<evidence type="ECO:0000256" key="2">
    <source>
        <dbReference type="ARBA" id="ARBA00004717"/>
    </source>
</evidence>
<organism evidence="14 16">
    <name type="scientific">Bacillus canaveralius</name>
    <dbReference type="NCBI Taxonomy" id="1403243"/>
    <lineage>
        <taxon>Bacteria</taxon>
        <taxon>Bacillati</taxon>
        <taxon>Bacillota</taxon>
        <taxon>Bacilli</taxon>
        <taxon>Bacillales</taxon>
        <taxon>Bacillaceae</taxon>
        <taxon>Bacillus</taxon>
    </lineage>
</organism>
<dbReference type="InterPro" id="IPR036008">
    <property type="entry name" value="Aconitase_4Fe-4S_dom"/>
</dbReference>
<dbReference type="Proteomes" id="UP000235114">
    <property type="component" value="Unassembled WGS sequence"/>
</dbReference>
<dbReference type="PANTHER" id="PTHR11670">
    <property type="entry name" value="ACONITASE/IRON-RESPONSIVE ELEMENT FAMILY MEMBER"/>
    <property type="match status" value="1"/>
</dbReference>
<dbReference type="NCBIfam" id="NF009520">
    <property type="entry name" value="PRK12881.1"/>
    <property type="match status" value="1"/>
</dbReference>
<evidence type="ECO:0000313" key="16">
    <source>
        <dbReference type="Proteomes" id="UP000234951"/>
    </source>
</evidence>
<dbReference type="GO" id="GO:0019679">
    <property type="term" value="P:propionate metabolic process, methylcitrate cycle"/>
    <property type="evidence" value="ECO:0007669"/>
    <property type="project" value="UniProtKB-ARBA"/>
</dbReference>
<dbReference type="PROSITE" id="PS00450">
    <property type="entry name" value="ACONITASE_1"/>
    <property type="match status" value="1"/>
</dbReference>
<dbReference type="OrthoDB" id="9764318at2"/>
<accession>A0A2N5GLF3</accession>
<evidence type="ECO:0000256" key="11">
    <source>
        <dbReference type="RuleBase" id="RU361275"/>
    </source>
</evidence>
<dbReference type="EC" id="4.2.1.3" evidence="11"/>
<proteinExistence type="inferred from homology"/>